<dbReference type="GO" id="GO:0005768">
    <property type="term" value="C:endosome"/>
    <property type="evidence" value="ECO:0007669"/>
    <property type="project" value="UniProtKB-SubCell"/>
</dbReference>
<evidence type="ECO:0000313" key="8">
    <source>
        <dbReference type="Proteomes" id="UP000220797"/>
    </source>
</evidence>
<feature type="compositionally biased region" description="Basic and acidic residues" evidence="5">
    <location>
        <begin position="686"/>
        <end position="695"/>
    </location>
</feature>
<keyword evidence="4" id="KW-0175">Coiled coil</keyword>
<organism evidence="7 8">
    <name type="scientific">Plasmodium gallinaceum</name>
    <dbReference type="NCBI Taxonomy" id="5849"/>
    <lineage>
        <taxon>Eukaryota</taxon>
        <taxon>Sar</taxon>
        <taxon>Alveolata</taxon>
        <taxon>Apicomplexa</taxon>
        <taxon>Aconoidasida</taxon>
        <taxon>Haemosporida</taxon>
        <taxon>Plasmodiidae</taxon>
        <taxon>Plasmodium</taxon>
        <taxon>Plasmodium (Haemamoeba)</taxon>
    </lineage>
</organism>
<feature type="compositionally biased region" description="Basic and acidic residues" evidence="5">
    <location>
        <begin position="1382"/>
        <end position="1424"/>
    </location>
</feature>
<keyword evidence="6" id="KW-1133">Transmembrane helix</keyword>
<evidence type="ECO:0000256" key="6">
    <source>
        <dbReference type="SAM" id="Phobius"/>
    </source>
</evidence>
<dbReference type="GeneID" id="39728998"/>
<sequence>MAYHLFKKLQKSNSKENKINNENKNEDIEKWLKYVHDLNNKDVVDSLLNESNKDNIIIIDECKTYTNNILMYTEKIKNIKNDFDNENSSISYIKQFCKILNIINVYEKLKSNKKKFEILTKNNILNLFEEIILNCLEILNKIICLNKDMFHKKSLKIDCNKLKTYINKLNILFKETNNCDLLFSIFSFENNNSIFILYDLILLLQKIYIYDNINFYFYLYDNIFYSNNINSYFFNLYSLKCFQILYHDYYSESQLNLKEQNNFVQKIYDHYLLIINNLRKNKFLYINYLNFPFNYSDENLTYKNKNENYYINENEEFFSITTKKKFRSYLFYEDDIIKKNLKKLEYYKKIDMLKTAYNSQSSLPSNENTCNEIISKHKKKIQKDKIDKSNINIYNSDHSSNSNKKKSEFNQNKEDILKNQKLTNSEIQINSTSDEDKYENYNYFSSDISSNFISIDEDFDEEKKKKKIKFCEENIFLIMFRSNKIKNIRSNIDKLILHKNNFICKLLSIIDSNKDAYLINEIILLFLLISENNIEIKNIITYERVIETIIKIIREEHYYLFKEIPDLQFLFEDINLEILDRTKIFNISNKLKKKKKIEKYINNGKRETQNYELHPFERRCKVNPLLDNSKKKKNEHQNIEKKNYYINKESNINSNVYQNGETVIEEGENNKKREPEMDYEDEGEKEEEKRENEEKRYISFTDEENLNNDYILNFMKKETSNNENINKVEIYLDNISLNIDIKSSLLLLKCLIINSEFGLKYIYELNIFHEFIKLINNLYNIIIYIYKESLYKFYNNTIFFINIFLDIIFSVCRFNNKNNYDISLNKFSPIFLRGQFIQCSFFFFFKFTFIYLHKMMLYNKKKMKKINMSNENLQNINYSNKNYNNTYESLDEMEKKQNNNNKNNNDGSNNVFLEYDNIIEVFKNTNFINIFNICCKLIFYDENCGVNFLFSSFINDNNKNEGNLLNKNNYLDIHIEENNFIIASFKKQNYFYIENVVTFYLKKLKEVKYIDLLLILFFYDKKNDIIQKNIYEFLMCLCEKYMAISNFINDVFFFKKTCFYYCIMYNINKLKKKILIIKKCYSKKKRYNKDITVHKYHKFIRKENFFLKYFTQLEFLLKVFSLASINSESDENNMIKKILKNYEIDFEEIIYYNSLYIDSYKKKSKYYLKKLNNNITKHILTFKLNLILYRNKINEKICGLKLLFQMLNFKCISKKVKCLICVYISIYLYKKKDDEFKKKLIKIIIEKDIFNIIYYFLNDFCKYAFDKKYFNFSFTNGKNLNENIKNILDIRRKKYFFYYSNEKNIFFIHYIYSNFIHHKILTYFFKQSKNQLYKKSSLKDETSINKKGLFVDNEYKKKNAQKKKRTSQKKLTIENNKYINYKNDKRKEKGKKDELNEVKGEDENKEKQKNEIKEENESVNRYKEEEEEFGNINEEKEEEKENNQQKYERKKLESREIKDEKKKNKKGKKEKKKKNHYVNKADKKKLLSANINEDISLLRHKMEKQEMKHIEEKIYLNNIIEKKNDIINNILYSYLLLKEKTDKTEKENANLKSILSLKEKEYCIMSNNDMNDLKNKYINLLKDYEEINNKKENLDDKLEKLTDLLIFLYDNVSECRLYMQNVENIKSFKNKKSSDDEKHKIEMKGNNLTNDKINEKMDSYADEKICNEINSILYNKVDNHIINQTSNQSDEQIIIQEDNQINN</sequence>
<name>A0A1J1GZK4_PLAGA</name>
<feature type="compositionally biased region" description="Basic and acidic residues" evidence="5">
    <location>
        <begin position="1439"/>
        <end position="1462"/>
    </location>
</feature>
<feature type="coiled-coil region" evidence="4">
    <location>
        <begin position="1570"/>
        <end position="1611"/>
    </location>
</feature>
<feature type="transmembrane region" description="Helical" evidence="6">
    <location>
        <begin position="793"/>
        <end position="811"/>
    </location>
</feature>
<feature type="compositionally biased region" description="Acidic residues" evidence="5">
    <location>
        <begin position="1425"/>
        <end position="1438"/>
    </location>
</feature>
<protein>
    <submittedName>
        <fullName evidence="7">Uncharacterized protein</fullName>
    </submittedName>
</protein>
<feature type="transmembrane region" description="Helical" evidence="6">
    <location>
        <begin position="831"/>
        <end position="852"/>
    </location>
</feature>
<accession>A0A1J1GZK4</accession>
<keyword evidence="6" id="KW-0472">Membrane</keyword>
<feature type="compositionally biased region" description="Basic residues" evidence="5">
    <location>
        <begin position="1359"/>
        <end position="1368"/>
    </location>
</feature>
<reference evidence="7" key="1">
    <citation type="submission" date="2015-04" db="EMBL/GenBank/DDBJ databases">
        <authorList>
            <consortium name="Pathogen Informatics"/>
        </authorList>
    </citation>
    <scope>NUCLEOTIDE SEQUENCE [LARGE SCALE GENOMIC DNA]</scope>
    <source>
        <strain evidence="7">8A</strain>
    </source>
</reference>
<dbReference type="RefSeq" id="XP_028530835.1">
    <property type="nucleotide sequence ID" value="XM_028674487.1"/>
</dbReference>
<dbReference type="EMBL" id="CVMV01000132">
    <property type="protein sequence ID" value="CRG98038.1"/>
    <property type="molecule type" value="Genomic_DNA"/>
</dbReference>
<comment type="caution">
    <text evidence="7">The sequence shown here is derived from an EMBL/GenBank/DDBJ whole genome shotgun (WGS) entry which is preliminary data.</text>
</comment>
<dbReference type="GO" id="GO:0005765">
    <property type="term" value="C:lysosomal membrane"/>
    <property type="evidence" value="ECO:0007669"/>
    <property type="project" value="UniProtKB-SubCell"/>
</dbReference>
<feature type="region of interest" description="Disordered" evidence="5">
    <location>
        <begin position="1359"/>
        <end position="1477"/>
    </location>
</feature>
<evidence type="ECO:0000256" key="1">
    <source>
        <dbReference type="ARBA" id="ARBA00004127"/>
    </source>
</evidence>
<dbReference type="VEuPathDB" id="PlasmoDB:PGAL8A_00047300"/>
<evidence type="ECO:0000313" key="7">
    <source>
        <dbReference type="EMBL" id="CRG98038.1"/>
    </source>
</evidence>
<evidence type="ECO:0000256" key="3">
    <source>
        <dbReference type="ARBA" id="ARBA00004656"/>
    </source>
</evidence>
<feature type="region of interest" description="Disordered" evidence="5">
    <location>
        <begin position="664"/>
        <end position="695"/>
    </location>
</feature>
<evidence type="ECO:0000256" key="2">
    <source>
        <dbReference type="ARBA" id="ARBA00004177"/>
    </source>
</evidence>
<dbReference type="Proteomes" id="UP000220797">
    <property type="component" value="Unassembled WGS sequence"/>
</dbReference>
<feature type="compositionally biased region" description="Basic residues" evidence="5">
    <location>
        <begin position="1463"/>
        <end position="1477"/>
    </location>
</feature>
<keyword evidence="6" id="KW-0812">Transmembrane</keyword>
<proteinExistence type="predicted"/>
<evidence type="ECO:0000256" key="5">
    <source>
        <dbReference type="SAM" id="MobiDB-lite"/>
    </source>
</evidence>
<gene>
    <name evidence="7" type="ORF">PGAL8A_00047300</name>
</gene>
<dbReference type="PANTHER" id="PTHR45981">
    <property type="entry name" value="LD02310P"/>
    <property type="match status" value="1"/>
</dbReference>
<comment type="subcellular location">
    <subcellularLocation>
        <location evidence="1">Endomembrane system</location>
        <topology evidence="1">Multi-pass membrane protein</topology>
    </subcellularLocation>
    <subcellularLocation>
        <location evidence="2">Endosome</location>
    </subcellularLocation>
    <subcellularLocation>
        <location evidence="3">Lysosome membrane</location>
    </subcellularLocation>
</comment>
<dbReference type="OMA" id="MCIYMEK"/>
<keyword evidence="8" id="KW-1185">Reference proteome</keyword>
<dbReference type="OrthoDB" id="378493at2759"/>
<evidence type="ECO:0000256" key="4">
    <source>
        <dbReference type="SAM" id="Coils"/>
    </source>
</evidence>